<gene>
    <name evidence="6" type="ORF">AU467_02735</name>
</gene>
<dbReference type="OrthoDB" id="9811557at2"/>
<dbReference type="Pfam" id="PF01565">
    <property type="entry name" value="FAD_binding_4"/>
    <property type="match status" value="1"/>
</dbReference>
<dbReference type="InterPro" id="IPR036318">
    <property type="entry name" value="FAD-bd_PCMH-like_sf"/>
</dbReference>
<name>A0A101KUL3_RHILI</name>
<dbReference type="InterPro" id="IPR016169">
    <property type="entry name" value="FAD-bd_PCMH_sub2"/>
</dbReference>
<evidence type="ECO:0000313" key="6">
    <source>
        <dbReference type="EMBL" id="KUM27313.1"/>
    </source>
</evidence>
<dbReference type="InterPro" id="IPR016164">
    <property type="entry name" value="FAD-linked_Oxase-like_C"/>
</dbReference>
<protein>
    <submittedName>
        <fullName evidence="6">Glycolate oxidase subunit GlcD</fullName>
    </submittedName>
</protein>
<dbReference type="InterPro" id="IPR051914">
    <property type="entry name" value="FAD-linked_OxidoTrans_Type4"/>
</dbReference>
<dbReference type="Gene3D" id="1.10.45.10">
    <property type="entry name" value="Vanillyl-alcohol Oxidase, Chain A, domain 4"/>
    <property type="match status" value="1"/>
</dbReference>
<sequence>MSGLAMPKPDADTMRRRAEIVADMRIIVPGEGVVDAANEMRAFESDGLTAYRQLPLVVVLPETVAQVSRVLKYCNGRNIRVVPRGSGTSLSGGALPLEDAVLLVMSRFNRILAIDYPNRVVVAQPGVTNLGITTAVEQEGFYYAPDPSSQIACSIGGNVAENSGGVHCLKYGLTANNVLGIEMVLMNGEVVRLGGSHLDQEGYDLLGVMTGSEGLLGVVTEVTVRILKKPETARALLIGFPTSEQGGQCVADIIGAGIIPGGMEMMDQPAIHAAEDFVHAGYPLDVEALLIVELDGPSVEVDHLIGLVEAIAYRNGSTTCRISQSEQERLSFWAGRKAAFPAVGRISPDYYCMDGTIPRKELPRVLAGMRDLSEKYGLGVANVFHAGDGNLHPLILYDANVPGELDKAESFGADILRLCVEVGGVLTGEHGVGVEKRDLMPEMFNQIDLDQQMRVKCAFDPNHLLNPGKVFPQLRRCAELGRMHVHRGQVAFPDIPRF</sequence>
<dbReference type="InterPro" id="IPR006094">
    <property type="entry name" value="Oxid_FAD_bind_N"/>
</dbReference>
<dbReference type="PANTHER" id="PTHR42934">
    <property type="entry name" value="GLYCOLATE OXIDASE SUBUNIT GLCD"/>
    <property type="match status" value="1"/>
</dbReference>
<evidence type="ECO:0000256" key="4">
    <source>
        <dbReference type="ARBA" id="ARBA00023002"/>
    </source>
</evidence>
<dbReference type="InterPro" id="IPR004113">
    <property type="entry name" value="FAD-bd_oxidored_4_C"/>
</dbReference>
<evidence type="ECO:0000256" key="2">
    <source>
        <dbReference type="ARBA" id="ARBA00022630"/>
    </source>
</evidence>
<comment type="caution">
    <text evidence="6">The sequence shown here is derived from an EMBL/GenBank/DDBJ whole genome shotgun (WGS) entry which is preliminary data.</text>
</comment>
<dbReference type="SUPFAM" id="SSF55103">
    <property type="entry name" value="FAD-linked oxidases, C-terminal domain"/>
    <property type="match status" value="1"/>
</dbReference>
<dbReference type="InterPro" id="IPR016166">
    <property type="entry name" value="FAD-bd_PCMH"/>
</dbReference>
<feature type="domain" description="FAD-binding PCMH-type" evidence="5">
    <location>
        <begin position="51"/>
        <end position="229"/>
    </location>
</feature>
<dbReference type="AlphaFoldDB" id="A0A101KUL3"/>
<accession>A0A101KUL3</accession>
<dbReference type="GO" id="GO:0071949">
    <property type="term" value="F:FAD binding"/>
    <property type="evidence" value="ECO:0007669"/>
    <property type="project" value="InterPro"/>
</dbReference>
<evidence type="ECO:0000256" key="3">
    <source>
        <dbReference type="ARBA" id="ARBA00022827"/>
    </source>
</evidence>
<dbReference type="PANTHER" id="PTHR42934:SF1">
    <property type="entry name" value="GLYCOLATE OXIDASE SUBUNIT GLCD"/>
    <property type="match status" value="1"/>
</dbReference>
<keyword evidence="4" id="KW-0560">Oxidoreductase</keyword>
<keyword evidence="3" id="KW-0274">FAD</keyword>
<dbReference type="Proteomes" id="UP000053176">
    <property type="component" value="Unassembled WGS sequence"/>
</dbReference>
<dbReference type="SUPFAM" id="SSF56176">
    <property type="entry name" value="FAD-binding/transporter-associated domain-like"/>
    <property type="match status" value="1"/>
</dbReference>
<keyword evidence="2" id="KW-0285">Flavoprotein</keyword>
<dbReference type="InterPro" id="IPR016171">
    <property type="entry name" value="Vanillyl_alc_oxidase_C-sub2"/>
</dbReference>
<evidence type="ECO:0000256" key="1">
    <source>
        <dbReference type="ARBA" id="ARBA00001974"/>
    </source>
</evidence>
<evidence type="ECO:0000259" key="5">
    <source>
        <dbReference type="PROSITE" id="PS51387"/>
    </source>
</evidence>
<dbReference type="GO" id="GO:0016491">
    <property type="term" value="F:oxidoreductase activity"/>
    <property type="evidence" value="ECO:0007669"/>
    <property type="project" value="UniProtKB-KW"/>
</dbReference>
<dbReference type="Pfam" id="PF02913">
    <property type="entry name" value="FAD-oxidase_C"/>
    <property type="match status" value="1"/>
</dbReference>
<reference evidence="6 7" key="1">
    <citation type="submission" date="2015-12" db="EMBL/GenBank/DDBJ databases">
        <title>Draft genome sequence of Mesorhizobium sp. UFLA 01-765, a multitolerant efficient symbiont and plant-growth promoting strain isolated from Zn-mining soil using Leucaena leucocephala as a trap plant.</title>
        <authorList>
            <person name="Rangel W.M."/>
            <person name="Thijs S."/>
            <person name="Longatti S.M."/>
            <person name="Moreira F.M."/>
            <person name="Weyens N."/>
            <person name="Vangronsveld J."/>
            <person name="Van Hamme J.D."/>
            <person name="Bottos E.M."/>
            <person name="Rineau F."/>
        </authorList>
    </citation>
    <scope>NUCLEOTIDE SEQUENCE [LARGE SCALE GENOMIC DNA]</scope>
    <source>
        <strain evidence="6 7">UFLA 01-765</strain>
    </source>
</reference>
<comment type="cofactor">
    <cofactor evidence="1">
        <name>FAD</name>
        <dbReference type="ChEBI" id="CHEBI:57692"/>
    </cofactor>
</comment>
<dbReference type="Gene3D" id="3.30.465.10">
    <property type="match status" value="1"/>
</dbReference>
<organism evidence="6 7">
    <name type="scientific">Rhizobium loti</name>
    <name type="common">Mesorhizobium loti</name>
    <dbReference type="NCBI Taxonomy" id="381"/>
    <lineage>
        <taxon>Bacteria</taxon>
        <taxon>Pseudomonadati</taxon>
        <taxon>Pseudomonadota</taxon>
        <taxon>Alphaproteobacteria</taxon>
        <taxon>Hyphomicrobiales</taxon>
        <taxon>Phyllobacteriaceae</taxon>
        <taxon>Mesorhizobium</taxon>
    </lineage>
</organism>
<evidence type="ECO:0000313" key="7">
    <source>
        <dbReference type="Proteomes" id="UP000053176"/>
    </source>
</evidence>
<dbReference type="PROSITE" id="PS51387">
    <property type="entry name" value="FAD_PCMH"/>
    <property type="match status" value="1"/>
</dbReference>
<dbReference type="Gene3D" id="3.30.70.2740">
    <property type="match status" value="1"/>
</dbReference>
<proteinExistence type="predicted"/>
<dbReference type="EMBL" id="LPWA01000098">
    <property type="protein sequence ID" value="KUM27313.1"/>
    <property type="molecule type" value="Genomic_DNA"/>
</dbReference>